<proteinExistence type="predicted"/>
<sequence>MEDSSMRTHISSQTNDNSIPSHDISVGHFIEHMLCMIQKPGFSVQIDQCGGNEDIAGEGRFEDMGMDHLG</sequence>
<protein>
    <submittedName>
        <fullName evidence="2">Uncharacterized protein</fullName>
    </submittedName>
</protein>
<comment type="caution">
    <text evidence="2">The sequence shown here is derived from an EMBL/GenBank/DDBJ whole genome shotgun (WGS) entry which is preliminary data.</text>
</comment>
<evidence type="ECO:0000313" key="2">
    <source>
        <dbReference type="EMBL" id="KAH0451708.1"/>
    </source>
</evidence>
<dbReference type="Proteomes" id="UP000775213">
    <property type="component" value="Unassembled WGS sequence"/>
</dbReference>
<accession>A0AAV7G7H2</accession>
<name>A0AAV7G7H2_DENCH</name>
<organism evidence="2 3">
    <name type="scientific">Dendrobium chrysotoxum</name>
    <name type="common">Orchid</name>
    <dbReference type="NCBI Taxonomy" id="161865"/>
    <lineage>
        <taxon>Eukaryota</taxon>
        <taxon>Viridiplantae</taxon>
        <taxon>Streptophyta</taxon>
        <taxon>Embryophyta</taxon>
        <taxon>Tracheophyta</taxon>
        <taxon>Spermatophyta</taxon>
        <taxon>Magnoliopsida</taxon>
        <taxon>Liliopsida</taxon>
        <taxon>Asparagales</taxon>
        <taxon>Orchidaceae</taxon>
        <taxon>Epidendroideae</taxon>
        <taxon>Malaxideae</taxon>
        <taxon>Dendrobiinae</taxon>
        <taxon>Dendrobium</taxon>
    </lineage>
</organism>
<evidence type="ECO:0000313" key="3">
    <source>
        <dbReference type="Proteomes" id="UP000775213"/>
    </source>
</evidence>
<reference evidence="2 3" key="1">
    <citation type="journal article" date="2021" name="Hortic Res">
        <title>Chromosome-scale assembly of the Dendrobium chrysotoxum genome enhances the understanding of orchid evolution.</title>
        <authorList>
            <person name="Zhang Y."/>
            <person name="Zhang G.Q."/>
            <person name="Zhang D."/>
            <person name="Liu X.D."/>
            <person name="Xu X.Y."/>
            <person name="Sun W.H."/>
            <person name="Yu X."/>
            <person name="Zhu X."/>
            <person name="Wang Z.W."/>
            <person name="Zhao X."/>
            <person name="Zhong W.Y."/>
            <person name="Chen H."/>
            <person name="Yin W.L."/>
            <person name="Huang T."/>
            <person name="Niu S.C."/>
            <person name="Liu Z.J."/>
        </authorList>
    </citation>
    <scope>NUCLEOTIDE SEQUENCE [LARGE SCALE GENOMIC DNA]</scope>
    <source>
        <strain evidence="2">Lindl</strain>
    </source>
</reference>
<dbReference type="EMBL" id="JAGFBR010000017">
    <property type="protein sequence ID" value="KAH0451708.1"/>
    <property type="molecule type" value="Genomic_DNA"/>
</dbReference>
<dbReference type="AlphaFoldDB" id="A0AAV7G7H2"/>
<feature type="compositionally biased region" description="Polar residues" evidence="1">
    <location>
        <begin position="7"/>
        <end position="20"/>
    </location>
</feature>
<evidence type="ECO:0000256" key="1">
    <source>
        <dbReference type="SAM" id="MobiDB-lite"/>
    </source>
</evidence>
<gene>
    <name evidence="2" type="ORF">IEQ34_019007</name>
</gene>
<keyword evidence="3" id="KW-1185">Reference proteome</keyword>
<feature type="region of interest" description="Disordered" evidence="1">
    <location>
        <begin position="1"/>
        <end position="23"/>
    </location>
</feature>